<dbReference type="AlphaFoldDB" id="A0AAP2DKL6"/>
<protein>
    <submittedName>
        <fullName evidence="2">Uncharacterized protein</fullName>
    </submittedName>
</protein>
<gene>
    <name evidence="2" type="ORF">KK083_14375</name>
</gene>
<dbReference type="PROSITE" id="PS51257">
    <property type="entry name" value="PROKAR_LIPOPROTEIN"/>
    <property type="match status" value="1"/>
</dbReference>
<evidence type="ECO:0000256" key="1">
    <source>
        <dbReference type="SAM" id="Phobius"/>
    </source>
</evidence>
<sequence>MKTKVKGLIYFAGILIACYVTQLRLFSFVLELGFKTPQTDTLWNLLVYHVPDFISIIFCFTYIIIFYRKIRQLRQANVGGAS</sequence>
<keyword evidence="3" id="KW-1185">Reference proteome</keyword>
<evidence type="ECO:0000313" key="2">
    <source>
        <dbReference type="EMBL" id="MBT1698075.1"/>
    </source>
</evidence>
<keyword evidence="1" id="KW-0472">Membrane</keyword>
<keyword evidence="1" id="KW-0812">Transmembrane</keyword>
<dbReference type="RefSeq" id="WP_254163949.1">
    <property type="nucleotide sequence ID" value="NZ_JAHESF010000013.1"/>
</dbReference>
<feature type="transmembrane region" description="Helical" evidence="1">
    <location>
        <begin position="7"/>
        <end position="26"/>
    </location>
</feature>
<proteinExistence type="predicted"/>
<comment type="caution">
    <text evidence="2">The sequence shown here is derived from an EMBL/GenBank/DDBJ whole genome shotgun (WGS) entry which is preliminary data.</text>
</comment>
<feature type="transmembrane region" description="Helical" evidence="1">
    <location>
        <begin position="46"/>
        <end position="67"/>
    </location>
</feature>
<dbReference type="EMBL" id="JAHESF010000013">
    <property type="protein sequence ID" value="MBT1698075.1"/>
    <property type="molecule type" value="Genomic_DNA"/>
</dbReference>
<organism evidence="2 3">
    <name type="scientific">Chryseosolibacter histidini</name>
    <dbReference type="NCBI Taxonomy" id="2782349"/>
    <lineage>
        <taxon>Bacteria</taxon>
        <taxon>Pseudomonadati</taxon>
        <taxon>Bacteroidota</taxon>
        <taxon>Cytophagia</taxon>
        <taxon>Cytophagales</taxon>
        <taxon>Chryseotaleaceae</taxon>
        <taxon>Chryseosolibacter</taxon>
    </lineage>
</organism>
<dbReference type="Proteomes" id="UP001319200">
    <property type="component" value="Unassembled WGS sequence"/>
</dbReference>
<reference evidence="2 3" key="1">
    <citation type="submission" date="2021-05" db="EMBL/GenBank/DDBJ databases">
        <title>A Polyphasic approach of four new species of the genus Ohtaekwangia: Ohtaekwangia histidinii sp. nov., Ohtaekwangia cretensis sp. nov., Ohtaekwangia indiensis sp. nov., Ohtaekwangia reichenbachii sp. nov. from diverse environment.</title>
        <authorList>
            <person name="Octaviana S."/>
        </authorList>
    </citation>
    <scope>NUCLEOTIDE SEQUENCE [LARGE SCALE GENOMIC DNA]</scope>
    <source>
        <strain evidence="2 3">PWU4</strain>
    </source>
</reference>
<name>A0AAP2DKL6_9BACT</name>
<evidence type="ECO:0000313" key="3">
    <source>
        <dbReference type="Proteomes" id="UP001319200"/>
    </source>
</evidence>
<accession>A0AAP2DKL6</accession>
<keyword evidence="1" id="KW-1133">Transmembrane helix</keyword>